<dbReference type="InterPro" id="IPR036188">
    <property type="entry name" value="FAD/NAD-bd_sf"/>
</dbReference>
<keyword evidence="3" id="KW-0274">FAD</keyword>
<dbReference type="PANTHER" id="PTHR43004:SF19">
    <property type="entry name" value="BINDING MONOOXYGENASE, PUTATIVE (JCVI)-RELATED"/>
    <property type="match status" value="1"/>
</dbReference>
<evidence type="ECO:0000313" key="5">
    <source>
        <dbReference type="EMBL" id="MEU1952933.1"/>
    </source>
</evidence>
<comment type="cofactor">
    <cofactor evidence="1">
        <name>FAD</name>
        <dbReference type="ChEBI" id="CHEBI:57692"/>
    </cofactor>
</comment>
<evidence type="ECO:0000313" key="6">
    <source>
        <dbReference type="Proteomes" id="UP001550628"/>
    </source>
</evidence>
<comment type="caution">
    <text evidence="5">The sequence shown here is derived from an EMBL/GenBank/DDBJ whole genome shotgun (WGS) entry which is preliminary data.</text>
</comment>
<feature type="domain" description="FAD-binding" evidence="4">
    <location>
        <begin position="3"/>
        <end position="355"/>
    </location>
</feature>
<gene>
    <name evidence="5" type="ORF">ABZ510_13805</name>
</gene>
<dbReference type="EMBL" id="JBEYBF010000008">
    <property type="protein sequence ID" value="MEU1952933.1"/>
    <property type="molecule type" value="Genomic_DNA"/>
</dbReference>
<sequence>MRYDVIIAGAGPVGLLLACELGRAGIRPLVVERHADAETEPRANGLVGQVVPLMDRRGLYERLSGTSGPPRPNDRYFMFGGLALDLSLLDDGPIYTLPIPQRELVAALGGYAAELGIEIRRGAAIVAVENDGEGVAVQVSGPDGSAYLRGRYLVGADGAHSIVRKQRGIGFPGIGYDRTTARTVHAAIPAEWVDPVAGELRVPGFGPIRPFLSLRTEYGGFTYAPFAGRPPMLSTVEWDEPPTDEPMTLAEMRASISRVLGAEIPLGDPEGPGPHLLRRLRGGHTRVAERFRDGPVLLAGDAAHVYTGGGGPGLNVGLADAVELGWKLAAEIAGWAPAGLLDSYDRERRQAAARTELAARAQSALLAPGGDTTALRTVFAELLTDESAVARVAAVIAGTDVRYDMGVANPHPLVGYSAPDLTLRVDGAVVRLAELLRDYRPLLLDLGAGGAWSSALTGLPNRVGVVRARTEDTTATALLLRPDGRVAWATDTAPTPGEIAECRAALIRWAGAGTPVEPAARVEVATERPA</sequence>
<keyword evidence="5" id="KW-0560">Oxidoreductase</keyword>
<dbReference type="PROSITE" id="PS51257">
    <property type="entry name" value="PROKAR_LIPOPROTEIN"/>
    <property type="match status" value="1"/>
</dbReference>
<keyword evidence="2" id="KW-0285">Flavoprotein</keyword>
<dbReference type="Pfam" id="PF21274">
    <property type="entry name" value="Rng_hyd_C"/>
    <property type="match status" value="1"/>
</dbReference>
<dbReference type="Pfam" id="PF01494">
    <property type="entry name" value="FAD_binding_3"/>
    <property type="match status" value="1"/>
</dbReference>
<dbReference type="PANTHER" id="PTHR43004">
    <property type="entry name" value="TRK SYSTEM POTASSIUM UPTAKE PROTEIN"/>
    <property type="match status" value="1"/>
</dbReference>
<reference evidence="5 6" key="1">
    <citation type="submission" date="2024-06" db="EMBL/GenBank/DDBJ databases">
        <title>The Natural Products Discovery Center: Release of the First 8490 Sequenced Strains for Exploring Actinobacteria Biosynthetic Diversity.</title>
        <authorList>
            <person name="Kalkreuter E."/>
            <person name="Kautsar S.A."/>
            <person name="Yang D."/>
            <person name="Bader C.D."/>
            <person name="Teijaro C.N."/>
            <person name="Fluegel L."/>
            <person name="Davis C.M."/>
            <person name="Simpson J.R."/>
            <person name="Lauterbach L."/>
            <person name="Steele A.D."/>
            <person name="Gui C."/>
            <person name="Meng S."/>
            <person name="Li G."/>
            <person name="Viehrig K."/>
            <person name="Ye F."/>
            <person name="Su P."/>
            <person name="Kiefer A.F."/>
            <person name="Nichols A."/>
            <person name="Cepeda A.J."/>
            <person name="Yan W."/>
            <person name="Fan B."/>
            <person name="Jiang Y."/>
            <person name="Adhikari A."/>
            <person name="Zheng C.-J."/>
            <person name="Schuster L."/>
            <person name="Cowan T.M."/>
            <person name="Smanski M.J."/>
            <person name="Chevrette M.G."/>
            <person name="De Carvalho L.P.S."/>
            <person name="Shen B."/>
        </authorList>
    </citation>
    <scope>NUCLEOTIDE SEQUENCE [LARGE SCALE GENOMIC DNA]</scope>
    <source>
        <strain evidence="5 6">NPDC019708</strain>
    </source>
</reference>
<dbReference type="InterPro" id="IPR050641">
    <property type="entry name" value="RIFMO-like"/>
</dbReference>
<dbReference type="PRINTS" id="PR00420">
    <property type="entry name" value="RNGMNOXGNASE"/>
</dbReference>
<dbReference type="Gene3D" id="3.40.30.120">
    <property type="match status" value="1"/>
</dbReference>
<dbReference type="InterPro" id="IPR002938">
    <property type="entry name" value="FAD-bd"/>
</dbReference>
<evidence type="ECO:0000256" key="3">
    <source>
        <dbReference type="ARBA" id="ARBA00022827"/>
    </source>
</evidence>
<dbReference type="Gene3D" id="3.50.50.60">
    <property type="entry name" value="FAD/NAD(P)-binding domain"/>
    <property type="match status" value="2"/>
</dbReference>
<evidence type="ECO:0000256" key="2">
    <source>
        <dbReference type="ARBA" id="ARBA00022630"/>
    </source>
</evidence>
<evidence type="ECO:0000256" key="1">
    <source>
        <dbReference type="ARBA" id="ARBA00001974"/>
    </source>
</evidence>
<dbReference type="SUPFAM" id="SSF51905">
    <property type="entry name" value="FAD/NAD(P)-binding domain"/>
    <property type="match status" value="1"/>
</dbReference>
<accession>A0ABV2WPX7</accession>
<dbReference type="GO" id="GO:0004497">
    <property type="term" value="F:monooxygenase activity"/>
    <property type="evidence" value="ECO:0007669"/>
    <property type="project" value="UniProtKB-KW"/>
</dbReference>
<protein>
    <submittedName>
        <fullName evidence="5">FAD-dependent monooxygenase</fullName>
    </submittedName>
</protein>
<name>A0ABV2WPX7_9NOCA</name>
<dbReference type="Gene3D" id="3.30.70.2450">
    <property type="match status" value="1"/>
</dbReference>
<organism evidence="5 6">
    <name type="scientific">Nocardia rhamnosiphila</name>
    <dbReference type="NCBI Taxonomy" id="426716"/>
    <lineage>
        <taxon>Bacteria</taxon>
        <taxon>Bacillati</taxon>
        <taxon>Actinomycetota</taxon>
        <taxon>Actinomycetes</taxon>
        <taxon>Mycobacteriales</taxon>
        <taxon>Nocardiaceae</taxon>
        <taxon>Nocardia</taxon>
    </lineage>
</organism>
<dbReference type="RefSeq" id="WP_356953935.1">
    <property type="nucleotide sequence ID" value="NZ_JBEYBD010000001.1"/>
</dbReference>
<evidence type="ECO:0000259" key="4">
    <source>
        <dbReference type="Pfam" id="PF01494"/>
    </source>
</evidence>
<keyword evidence="6" id="KW-1185">Reference proteome</keyword>
<dbReference type="Proteomes" id="UP001550628">
    <property type="component" value="Unassembled WGS sequence"/>
</dbReference>
<proteinExistence type="predicted"/>
<keyword evidence="5" id="KW-0503">Monooxygenase</keyword>